<name>M0ZU36_SOLTU</name>
<reference evidence="3" key="1">
    <citation type="journal article" date="2011" name="Nature">
        <title>Genome sequence and analysis of the tuber crop potato.</title>
        <authorList>
            <consortium name="The Potato Genome Sequencing Consortium"/>
        </authorList>
    </citation>
    <scope>NUCLEOTIDE SEQUENCE [LARGE SCALE GENOMIC DNA]</scope>
    <source>
        <strain evidence="3">cv. DM1-3 516 R44</strain>
    </source>
</reference>
<dbReference type="Proteomes" id="UP000011115">
    <property type="component" value="Unassembled WGS sequence"/>
</dbReference>
<proteinExistence type="predicted"/>
<reference evidence="2" key="2">
    <citation type="submission" date="2015-06" db="UniProtKB">
        <authorList>
            <consortium name="EnsemblPlants"/>
        </authorList>
    </citation>
    <scope>IDENTIFICATION</scope>
    <source>
        <strain evidence="2">DM1-3 516 R44</strain>
    </source>
</reference>
<sequence>MRPFIGYPKPKTEPISDFSKQKKKLKPLHSMRIELGTCSLAMNPLASEPRSSFGC</sequence>
<organism evidence="2 3">
    <name type="scientific">Solanum tuberosum</name>
    <name type="common">Potato</name>
    <dbReference type="NCBI Taxonomy" id="4113"/>
    <lineage>
        <taxon>Eukaryota</taxon>
        <taxon>Viridiplantae</taxon>
        <taxon>Streptophyta</taxon>
        <taxon>Embryophyta</taxon>
        <taxon>Tracheophyta</taxon>
        <taxon>Spermatophyta</taxon>
        <taxon>Magnoliopsida</taxon>
        <taxon>eudicotyledons</taxon>
        <taxon>Gunneridae</taxon>
        <taxon>Pentapetalae</taxon>
        <taxon>asterids</taxon>
        <taxon>lamiids</taxon>
        <taxon>Solanales</taxon>
        <taxon>Solanaceae</taxon>
        <taxon>Solanoideae</taxon>
        <taxon>Solaneae</taxon>
        <taxon>Solanum</taxon>
    </lineage>
</organism>
<dbReference type="EnsemblPlants" id="PGSC0003DMT400008118">
    <property type="protein sequence ID" value="PGSC0003DMT400008118"/>
    <property type="gene ID" value="PGSC0003DMG400003131"/>
</dbReference>
<accession>M0ZU36</accession>
<keyword evidence="3" id="KW-1185">Reference proteome</keyword>
<dbReference type="HOGENOM" id="CLU_3036127_0_0_1"/>
<dbReference type="InParanoid" id="M0ZU36"/>
<dbReference type="PaxDb" id="4113-PGSC0003DMT400008118"/>
<dbReference type="AlphaFoldDB" id="M0ZU36"/>
<protein>
    <submittedName>
        <fullName evidence="2">Uncharacterized protein</fullName>
    </submittedName>
</protein>
<evidence type="ECO:0000313" key="2">
    <source>
        <dbReference type="EnsemblPlants" id="PGSC0003DMT400008118"/>
    </source>
</evidence>
<evidence type="ECO:0000313" key="3">
    <source>
        <dbReference type="Proteomes" id="UP000011115"/>
    </source>
</evidence>
<evidence type="ECO:0000256" key="1">
    <source>
        <dbReference type="SAM" id="MobiDB-lite"/>
    </source>
</evidence>
<feature type="region of interest" description="Disordered" evidence="1">
    <location>
        <begin position="1"/>
        <end position="23"/>
    </location>
</feature>
<dbReference type="Gramene" id="PGSC0003DMT400008118">
    <property type="protein sequence ID" value="PGSC0003DMT400008118"/>
    <property type="gene ID" value="PGSC0003DMG400003131"/>
</dbReference>